<comment type="caution">
    <text evidence="1">The sequence shown here is derived from an EMBL/GenBank/DDBJ whole genome shotgun (WGS) entry which is preliminary data.</text>
</comment>
<organism evidence="1 2">
    <name type="scientific">Synaphobranchus kaupii</name>
    <name type="common">Kaup's arrowtooth eel</name>
    <dbReference type="NCBI Taxonomy" id="118154"/>
    <lineage>
        <taxon>Eukaryota</taxon>
        <taxon>Metazoa</taxon>
        <taxon>Chordata</taxon>
        <taxon>Craniata</taxon>
        <taxon>Vertebrata</taxon>
        <taxon>Euteleostomi</taxon>
        <taxon>Actinopterygii</taxon>
        <taxon>Neopterygii</taxon>
        <taxon>Teleostei</taxon>
        <taxon>Anguilliformes</taxon>
        <taxon>Synaphobranchidae</taxon>
        <taxon>Synaphobranchus</taxon>
    </lineage>
</organism>
<name>A0A9Q1ET10_SYNKA</name>
<keyword evidence="2" id="KW-1185">Reference proteome</keyword>
<accession>A0A9Q1ET10</accession>
<dbReference type="Proteomes" id="UP001152622">
    <property type="component" value="Chromosome 13"/>
</dbReference>
<evidence type="ECO:0000313" key="2">
    <source>
        <dbReference type="Proteomes" id="UP001152622"/>
    </source>
</evidence>
<sequence>MEPGCLYAVFPHFAERPSGSDVAGGECDPARVSSAEQVAWARGKAEHAGAFLMRLPPCWPSMLGFCVPAPCCYPRCDRCGPGVCDIERDPARRRGAADEEALFISAPGQEWRLNGGAEGKL</sequence>
<gene>
    <name evidence="1" type="ORF">SKAU_G00317660</name>
</gene>
<dbReference type="EMBL" id="JAINUF010000013">
    <property type="protein sequence ID" value="KAJ8344437.1"/>
    <property type="molecule type" value="Genomic_DNA"/>
</dbReference>
<reference evidence="1" key="1">
    <citation type="journal article" date="2023" name="Science">
        <title>Genome structures resolve the early diversification of teleost fishes.</title>
        <authorList>
            <person name="Parey E."/>
            <person name="Louis A."/>
            <person name="Montfort J."/>
            <person name="Bouchez O."/>
            <person name="Roques C."/>
            <person name="Iampietro C."/>
            <person name="Lluch J."/>
            <person name="Castinel A."/>
            <person name="Donnadieu C."/>
            <person name="Desvignes T."/>
            <person name="Floi Bucao C."/>
            <person name="Jouanno E."/>
            <person name="Wen M."/>
            <person name="Mejri S."/>
            <person name="Dirks R."/>
            <person name="Jansen H."/>
            <person name="Henkel C."/>
            <person name="Chen W.J."/>
            <person name="Zahm M."/>
            <person name="Cabau C."/>
            <person name="Klopp C."/>
            <person name="Thompson A.W."/>
            <person name="Robinson-Rechavi M."/>
            <person name="Braasch I."/>
            <person name="Lecointre G."/>
            <person name="Bobe J."/>
            <person name="Postlethwait J.H."/>
            <person name="Berthelot C."/>
            <person name="Roest Crollius H."/>
            <person name="Guiguen Y."/>
        </authorList>
    </citation>
    <scope>NUCLEOTIDE SEQUENCE</scope>
    <source>
        <strain evidence="1">WJC10195</strain>
    </source>
</reference>
<protein>
    <submittedName>
        <fullName evidence="1">Uncharacterized protein</fullName>
    </submittedName>
</protein>
<evidence type="ECO:0000313" key="1">
    <source>
        <dbReference type="EMBL" id="KAJ8344437.1"/>
    </source>
</evidence>
<proteinExistence type="predicted"/>
<dbReference type="AlphaFoldDB" id="A0A9Q1ET10"/>